<keyword evidence="3" id="KW-1185">Reference proteome</keyword>
<comment type="caution">
    <text evidence="1">The sequence shown here is derived from an EMBL/GenBank/DDBJ whole genome shotgun (WGS) entry which is preliminary data.</text>
</comment>
<gene>
    <name evidence="1" type="ORF">GPM918_LOCUS42320</name>
    <name evidence="2" type="ORF">SRO942_LOCUS43525</name>
</gene>
<reference evidence="1" key="1">
    <citation type="submission" date="2021-02" db="EMBL/GenBank/DDBJ databases">
        <authorList>
            <person name="Nowell W R."/>
        </authorList>
    </citation>
    <scope>NUCLEOTIDE SEQUENCE</scope>
</reference>
<feature type="non-terminal residue" evidence="1">
    <location>
        <position position="1"/>
    </location>
</feature>
<dbReference type="EMBL" id="CAJNOQ010035376">
    <property type="protein sequence ID" value="CAF1599198.1"/>
    <property type="molecule type" value="Genomic_DNA"/>
</dbReference>
<dbReference type="Proteomes" id="UP000663829">
    <property type="component" value="Unassembled WGS sequence"/>
</dbReference>
<evidence type="ECO:0000313" key="3">
    <source>
        <dbReference type="Proteomes" id="UP000663829"/>
    </source>
</evidence>
<accession>A0A816ALR8</accession>
<organism evidence="1 3">
    <name type="scientific">Didymodactylos carnosus</name>
    <dbReference type="NCBI Taxonomy" id="1234261"/>
    <lineage>
        <taxon>Eukaryota</taxon>
        <taxon>Metazoa</taxon>
        <taxon>Spiralia</taxon>
        <taxon>Gnathifera</taxon>
        <taxon>Rotifera</taxon>
        <taxon>Eurotatoria</taxon>
        <taxon>Bdelloidea</taxon>
        <taxon>Philodinida</taxon>
        <taxon>Philodinidae</taxon>
        <taxon>Didymodactylos</taxon>
    </lineage>
</organism>
<dbReference type="AlphaFoldDB" id="A0A816ALR8"/>
<evidence type="ECO:0000313" key="2">
    <source>
        <dbReference type="EMBL" id="CAF4475496.1"/>
    </source>
</evidence>
<name>A0A816ALR8_9BILA</name>
<proteinExistence type="predicted"/>
<sequence length="48" mass="5596">MITTIVNGRLQPNQTEKAYGKTNSDRRYVLVLQSDKTVTLMIQKQHYN</sequence>
<dbReference type="EMBL" id="CAJOBC010101738">
    <property type="protein sequence ID" value="CAF4475496.1"/>
    <property type="molecule type" value="Genomic_DNA"/>
</dbReference>
<evidence type="ECO:0000313" key="1">
    <source>
        <dbReference type="EMBL" id="CAF1599198.1"/>
    </source>
</evidence>
<dbReference type="Proteomes" id="UP000681722">
    <property type="component" value="Unassembled WGS sequence"/>
</dbReference>
<protein>
    <submittedName>
        <fullName evidence="1">Uncharacterized protein</fullName>
    </submittedName>
</protein>